<dbReference type="InterPro" id="IPR001633">
    <property type="entry name" value="EAL_dom"/>
</dbReference>
<gene>
    <name evidence="2" type="ORF">NNJEOMEG_00603</name>
</gene>
<sequence>MQFASMRAMHAFISNANAQGGFHNSPTLYCPLYELADETVAAVELSPAVLRSRLLPGFSHAKALLRGEHALFAKDAFACVRLGTRELADREAPARLLRAVRDMDQDAARFCLFFSDSLCKALGFRTIEQLMSFKRSGFRLGIDIDSLDAAAGPFLEMLPADVLRLGALDTVALTSDPDGAAELASFTHFADNLLMIPAASGVRNRAQLSMLRQTGMRFGQGPLFPPHSERLAIV</sequence>
<name>A0A6V8LSL1_9BACT</name>
<dbReference type="Pfam" id="PF00563">
    <property type="entry name" value="EAL"/>
    <property type="match status" value="1"/>
</dbReference>
<protein>
    <recommendedName>
        <fullName evidence="1">EAL domain-containing protein</fullName>
    </recommendedName>
</protein>
<dbReference type="AlphaFoldDB" id="A0A6V8LSL1"/>
<reference evidence="2 3" key="1">
    <citation type="submission" date="2020-04" db="EMBL/GenBank/DDBJ databases">
        <authorList>
            <consortium name="Desulfovibrio sp. FSS-1 genome sequencing consortium"/>
            <person name="Shimoshige H."/>
            <person name="Kobayashi H."/>
            <person name="Maekawa T."/>
        </authorList>
    </citation>
    <scope>NUCLEOTIDE SEQUENCE [LARGE SCALE GENOMIC DNA]</scope>
    <source>
        <strain evidence="2 3">SIID29052-01</strain>
    </source>
</reference>
<keyword evidence="3" id="KW-1185">Reference proteome</keyword>
<evidence type="ECO:0000259" key="1">
    <source>
        <dbReference type="PROSITE" id="PS50883"/>
    </source>
</evidence>
<feature type="domain" description="EAL" evidence="1">
    <location>
        <begin position="1"/>
        <end position="234"/>
    </location>
</feature>
<dbReference type="Proteomes" id="UP000494245">
    <property type="component" value="Unassembled WGS sequence"/>
</dbReference>
<dbReference type="Gene3D" id="3.20.20.450">
    <property type="entry name" value="EAL domain"/>
    <property type="match status" value="1"/>
</dbReference>
<dbReference type="PROSITE" id="PS50883">
    <property type="entry name" value="EAL"/>
    <property type="match status" value="1"/>
</dbReference>
<dbReference type="SUPFAM" id="SSF141868">
    <property type="entry name" value="EAL domain-like"/>
    <property type="match status" value="1"/>
</dbReference>
<organism evidence="2 3">
    <name type="scientific">Fundidesulfovibrio magnetotacticus</name>
    <dbReference type="NCBI Taxonomy" id="2730080"/>
    <lineage>
        <taxon>Bacteria</taxon>
        <taxon>Pseudomonadati</taxon>
        <taxon>Thermodesulfobacteriota</taxon>
        <taxon>Desulfovibrionia</taxon>
        <taxon>Desulfovibrionales</taxon>
        <taxon>Desulfovibrionaceae</taxon>
        <taxon>Fundidesulfovibrio</taxon>
    </lineage>
</organism>
<evidence type="ECO:0000313" key="3">
    <source>
        <dbReference type="Proteomes" id="UP000494245"/>
    </source>
</evidence>
<proteinExistence type="predicted"/>
<reference evidence="2 3" key="2">
    <citation type="submission" date="2020-05" db="EMBL/GenBank/DDBJ databases">
        <title>Draft genome sequence of Desulfovibrio sp. strainFSS-1.</title>
        <authorList>
            <person name="Shimoshige H."/>
            <person name="Kobayashi H."/>
            <person name="Maekawa T."/>
        </authorList>
    </citation>
    <scope>NUCLEOTIDE SEQUENCE [LARGE SCALE GENOMIC DNA]</scope>
    <source>
        <strain evidence="2 3">SIID29052-01</strain>
    </source>
</reference>
<accession>A0A6V8LSL1</accession>
<comment type="caution">
    <text evidence="2">The sequence shown here is derived from an EMBL/GenBank/DDBJ whole genome shotgun (WGS) entry which is preliminary data.</text>
</comment>
<dbReference type="EMBL" id="BLTE01000001">
    <property type="protein sequence ID" value="GFK92776.1"/>
    <property type="molecule type" value="Genomic_DNA"/>
</dbReference>
<evidence type="ECO:0000313" key="2">
    <source>
        <dbReference type="EMBL" id="GFK92776.1"/>
    </source>
</evidence>
<dbReference type="InterPro" id="IPR035919">
    <property type="entry name" value="EAL_sf"/>
</dbReference>